<dbReference type="SUPFAM" id="SSF57701">
    <property type="entry name" value="Zn2/Cys6 DNA-binding domain"/>
    <property type="match status" value="1"/>
</dbReference>
<feature type="region of interest" description="Disordered" evidence="1">
    <location>
        <begin position="461"/>
        <end position="504"/>
    </location>
</feature>
<dbReference type="GO" id="GO:0008270">
    <property type="term" value="F:zinc ion binding"/>
    <property type="evidence" value="ECO:0007669"/>
    <property type="project" value="InterPro"/>
</dbReference>
<gene>
    <name evidence="3" type="ORF">POCULU_LOCUS1675</name>
</gene>
<keyword evidence="4" id="KW-1185">Reference proteome</keyword>
<protein>
    <submittedName>
        <fullName evidence="3">619_t:CDS:1</fullName>
    </submittedName>
</protein>
<evidence type="ECO:0000256" key="1">
    <source>
        <dbReference type="SAM" id="MobiDB-lite"/>
    </source>
</evidence>
<evidence type="ECO:0000259" key="2">
    <source>
        <dbReference type="PROSITE" id="PS50280"/>
    </source>
</evidence>
<dbReference type="InterPro" id="IPR001138">
    <property type="entry name" value="Zn2Cys6_DnaBD"/>
</dbReference>
<feature type="compositionally biased region" description="Basic residues" evidence="1">
    <location>
        <begin position="718"/>
        <end position="727"/>
    </location>
</feature>
<feature type="region of interest" description="Disordered" evidence="1">
    <location>
        <begin position="665"/>
        <end position="817"/>
    </location>
</feature>
<dbReference type="AlphaFoldDB" id="A0A9N8ZE72"/>
<feature type="compositionally biased region" description="Acidic residues" evidence="1">
    <location>
        <begin position="785"/>
        <end position="803"/>
    </location>
</feature>
<dbReference type="InterPro" id="IPR036864">
    <property type="entry name" value="Zn2-C6_fun-type_DNA-bd_sf"/>
</dbReference>
<name>A0A9N8ZE72_9GLOM</name>
<dbReference type="PROSITE" id="PS50280">
    <property type="entry name" value="SET"/>
    <property type="match status" value="1"/>
</dbReference>
<accession>A0A9N8ZE72</accession>
<feature type="domain" description="SET" evidence="2">
    <location>
        <begin position="531"/>
        <end position="656"/>
    </location>
</feature>
<dbReference type="GO" id="GO:0000981">
    <property type="term" value="F:DNA-binding transcription factor activity, RNA polymerase II-specific"/>
    <property type="evidence" value="ECO:0007669"/>
    <property type="project" value="InterPro"/>
</dbReference>
<dbReference type="Pfam" id="PF00856">
    <property type="entry name" value="SET"/>
    <property type="match status" value="1"/>
</dbReference>
<feature type="compositionally biased region" description="Basic and acidic residues" evidence="1">
    <location>
        <begin position="748"/>
        <end position="757"/>
    </location>
</feature>
<feature type="compositionally biased region" description="Basic and acidic residues" evidence="1">
    <location>
        <begin position="804"/>
        <end position="813"/>
    </location>
</feature>
<comment type="caution">
    <text evidence="3">The sequence shown here is derived from an EMBL/GenBank/DDBJ whole genome shotgun (WGS) entry which is preliminary data.</text>
</comment>
<proteinExistence type="predicted"/>
<dbReference type="SUPFAM" id="SSF82199">
    <property type="entry name" value="SET domain"/>
    <property type="match status" value="1"/>
</dbReference>
<evidence type="ECO:0000313" key="4">
    <source>
        <dbReference type="Proteomes" id="UP000789572"/>
    </source>
</evidence>
<dbReference type="OrthoDB" id="5560686at2759"/>
<dbReference type="Gene3D" id="2.170.270.10">
    <property type="entry name" value="SET domain"/>
    <property type="match status" value="1"/>
</dbReference>
<dbReference type="EMBL" id="CAJVPJ010000133">
    <property type="protein sequence ID" value="CAG8483417.1"/>
    <property type="molecule type" value="Genomic_DNA"/>
</dbReference>
<dbReference type="CDD" id="cd00067">
    <property type="entry name" value="GAL4"/>
    <property type="match status" value="1"/>
</dbReference>
<reference evidence="3" key="1">
    <citation type="submission" date="2021-06" db="EMBL/GenBank/DDBJ databases">
        <authorList>
            <person name="Kallberg Y."/>
            <person name="Tangrot J."/>
            <person name="Rosling A."/>
        </authorList>
    </citation>
    <scope>NUCLEOTIDE SEQUENCE</scope>
    <source>
        <strain evidence="3">IA702</strain>
    </source>
</reference>
<feature type="compositionally biased region" description="Acidic residues" evidence="1">
    <location>
        <begin position="758"/>
        <end position="775"/>
    </location>
</feature>
<dbReference type="InterPro" id="IPR046341">
    <property type="entry name" value="SET_dom_sf"/>
</dbReference>
<sequence length="828" mass="95343">MKGKKSVSPLSPTLVKYLHPRVEPKMAEGMTPEEAWRDVIKDVAVASLSSKPLDIFAAAICRLAELDDNGRLQIIDRCLTICPVPEAPPTDKAAQIEELLLEMLVPENTSELRGTTSVEIDSEFLRVMTNVLENSHKDWSSAREFLQRFFNDCKTKYIPDLEIFYLFPKMPEMARNLIIEPAEAKNLERLFACLQEACAVKGLRLRELIKTKISGRDYEWFDKQASVIFPNGIPSDPEPNIDYIPPTKIDTSLPFTKERDGQLMRSGRLKTQQQLLRPRWHNQQHILLLALRRHPQHRMTRNELIDAALQLDEKWSRETGLPKCFTGLTPRNSASACLTTNADKYFTAIKVDNVTTYYKLSFKPNDLDDAIARYKKWVKQLQEHDWPLCFGRVLKGKRGQDLMKNQRIIMLSVGASNPAHLRCRYCGPEKDGCSKELPACARCKAKGQLCIYPLRPDVHKETERQKQKSEQNSFLSKKSHSDGRSVNLRAKRVSEEKKARKNGNGSSYEIELLENIQEGMDLSNVPKRLCDVVDVRPSSIPNAGNGLFAKRNIPMGTPLGFYFGVPMMEDEFDQYKDKVGKASHYSMRYRHTILDATNDVGEPFTDPNGKIYCPFHFMNEDPFGNMVFLEGYEVNQVICLSKRDIRKGEELFVYYGHEVDRAHWGQQESESSDRKRNGRRSGRRNGNNGDSGHRERIWLRGTKRKRGNNGESRELSNKSKRVKRHRLSTITPVSDEYETDIEIGLGPSRRDDDNKMEVDEEDEEKDEEKVDEEEGGERRGKEIVNTEEEEREDEENKEEEEKEKDERLNKSEDIVNDDYVEVKIEELD</sequence>
<organism evidence="3 4">
    <name type="scientific">Paraglomus occultum</name>
    <dbReference type="NCBI Taxonomy" id="144539"/>
    <lineage>
        <taxon>Eukaryota</taxon>
        <taxon>Fungi</taxon>
        <taxon>Fungi incertae sedis</taxon>
        <taxon>Mucoromycota</taxon>
        <taxon>Glomeromycotina</taxon>
        <taxon>Glomeromycetes</taxon>
        <taxon>Paraglomerales</taxon>
        <taxon>Paraglomeraceae</taxon>
        <taxon>Paraglomus</taxon>
    </lineage>
</organism>
<dbReference type="Proteomes" id="UP000789572">
    <property type="component" value="Unassembled WGS sequence"/>
</dbReference>
<dbReference type="SMART" id="SM00317">
    <property type="entry name" value="SET"/>
    <property type="match status" value="1"/>
</dbReference>
<dbReference type="InterPro" id="IPR001214">
    <property type="entry name" value="SET_dom"/>
</dbReference>
<evidence type="ECO:0000313" key="3">
    <source>
        <dbReference type="EMBL" id="CAG8483417.1"/>
    </source>
</evidence>